<dbReference type="KEGG" id="saqi:AXG55_06645"/>
<dbReference type="EMBL" id="CP017834">
    <property type="protein sequence ID" value="APJ03600.1"/>
    <property type="molecule type" value="Genomic_DNA"/>
</dbReference>
<evidence type="ECO:0000256" key="3">
    <source>
        <dbReference type="ARBA" id="ARBA00023274"/>
    </source>
</evidence>
<evidence type="ECO:0000256" key="1">
    <source>
        <dbReference type="ARBA" id="ARBA00008760"/>
    </source>
</evidence>
<dbReference type="GO" id="GO:0005840">
    <property type="term" value="C:ribosome"/>
    <property type="evidence" value="ECO:0007669"/>
    <property type="project" value="UniProtKB-KW"/>
</dbReference>
<dbReference type="GO" id="GO:1990904">
    <property type="term" value="C:ribonucleoprotein complex"/>
    <property type="evidence" value="ECO:0007669"/>
    <property type="project" value="UniProtKB-KW"/>
</dbReference>
<dbReference type="Proteomes" id="UP000184731">
    <property type="component" value="Chromosome"/>
</dbReference>
<keyword evidence="7" id="KW-1185">Reference proteome</keyword>
<dbReference type="OrthoDB" id="9805609at2"/>
<dbReference type="HAMAP" id="MF_00373">
    <property type="entry name" value="Ribosomal_bL28"/>
    <property type="match status" value="1"/>
</dbReference>
<dbReference type="PANTHER" id="PTHR39080:SF1">
    <property type="entry name" value="LARGE RIBOSOMAL SUBUNIT PROTEIN BL28A"/>
    <property type="match status" value="1"/>
</dbReference>
<dbReference type="NCBIfam" id="TIGR00009">
    <property type="entry name" value="L28"/>
    <property type="match status" value="1"/>
</dbReference>
<accession>A0A1L4D084</accession>
<evidence type="ECO:0000256" key="2">
    <source>
        <dbReference type="ARBA" id="ARBA00022980"/>
    </source>
</evidence>
<dbReference type="InterPro" id="IPR026569">
    <property type="entry name" value="Ribosomal_bL28"/>
</dbReference>
<protein>
    <recommendedName>
        <fullName evidence="4 5">Large ribosomal subunit protein bL28</fullName>
    </recommendedName>
</protein>
<organism evidence="6 7">
    <name type="scientific">Silvanigrella aquatica</name>
    <dbReference type="NCBI Taxonomy" id="1915309"/>
    <lineage>
        <taxon>Bacteria</taxon>
        <taxon>Pseudomonadati</taxon>
        <taxon>Bdellovibrionota</taxon>
        <taxon>Oligoflexia</taxon>
        <taxon>Silvanigrellales</taxon>
        <taxon>Silvanigrellaceae</taxon>
        <taxon>Silvanigrella</taxon>
    </lineage>
</organism>
<dbReference type="InterPro" id="IPR050096">
    <property type="entry name" value="Bacterial_rp_bL28"/>
</dbReference>
<dbReference type="PANTHER" id="PTHR39080">
    <property type="entry name" value="50S RIBOSOMAL PROTEIN L28"/>
    <property type="match status" value="1"/>
</dbReference>
<dbReference type="AlphaFoldDB" id="A0A1L4D084"/>
<keyword evidence="3 5" id="KW-0687">Ribonucleoprotein</keyword>
<evidence type="ECO:0000256" key="5">
    <source>
        <dbReference type="HAMAP-Rule" id="MF_00373"/>
    </source>
</evidence>
<dbReference type="GO" id="GO:0003735">
    <property type="term" value="F:structural constituent of ribosome"/>
    <property type="evidence" value="ECO:0007669"/>
    <property type="project" value="InterPro"/>
</dbReference>
<dbReference type="RefSeq" id="WP_148697339.1">
    <property type="nucleotide sequence ID" value="NZ_CP017834.1"/>
</dbReference>
<name>A0A1L4D084_9BACT</name>
<evidence type="ECO:0000256" key="4">
    <source>
        <dbReference type="ARBA" id="ARBA00035174"/>
    </source>
</evidence>
<dbReference type="STRING" id="1915309.AXG55_06645"/>
<sequence>MSRVCELSGKSGLVGNRVSHAKNRTKVRLLPNLQSKSIYAPGLGKFVKVRLSTSALRTVNKIGIEAYCAKNGIVIR</sequence>
<keyword evidence="2 5" id="KW-0689">Ribosomal protein</keyword>
<dbReference type="SUPFAM" id="SSF143800">
    <property type="entry name" value="L28p-like"/>
    <property type="match status" value="1"/>
</dbReference>
<comment type="similarity">
    <text evidence="1 5">Belongs to the bacterial ribosomal protein bL28 family.</text>
</comment>
<dbReference type="GO" id="GO:0006412">
    <property type="term" value="P:translation"/>
    <property type="evidence" value="ECO:0007669"/>
    <property type="project" value="UniProtKB-UniRule"/>
</dbReference>
<proteinExistence type="inferred from homology"/>
<dbReference type="Gene3D" id="2.30.170.40">
    <property type="entry name" value="Ribosomal protein L28/L24"/>
    <property type="match status" value="1"/>
</dbReference>
<gene>
    <name evidence="5" type="primary">rpmB</name>
    <name evidence="6" type="ORF">AXG55_06645</name>
</gene>
<dbReference type="Pfam" id="PF00830">
    <property type="entry name" value="Ribosomal_L28"/>
    <property type="match status" value="1"/>
</dbReference>
<reference evidence="6 7" key="1">
    <citation type="submission" date="2016-10" db="EMBL/GenBank/DDBJ databases">
        <title>Silvanigrella aquatica sp. nov., isolated from a freshwater lake located in the Black Forest, Germany, description of Silvanigrellaceae fam. nov., Silvanigrellales ord. nov., reclassification of the order Bdellovibrionales in the class Oligoflexia, reclassification of the families Bacteriovoracaceae and Halobacteriovoraceae in the new order Bacteriovoracales ord. nov., and reclassification of the family Pseudobacteriovoracaceae in the order Oligoflexiales.</title>
        <authorList>
            <person name="Hahn M.W."/>
            <person name="Schmidt J."/>
            <person name="Koll U."/>
            <person name="Rohde M."/>
            <person name="Verbag S."/>
            <person name="Pitt A."/>
            <person name="Nakai R."/>
            <person name="Naganuma T."/>
            <person name="Lang E."/>
        </authorList>
    </citation>
    <scope>NUCLEOTIDE SEQUENCE [LARGE SCALE GENOMIC DNA]</scope>
    <source>
        <strain evidence="6 7">MWH-Nonnen-W8red</strain>
    </source>
</reference>
<evidence type="ECO:0000313" key="6">
    <source>
        <dbReference type="EMBL" id="APJ03600.1"/>
    </source>
</evidence>
<dbReference type="InterPro" id="IPR001383">
    <property type="entry name" value="Ribosomal_bL28_bact-type"/>
</dbReference>
<dbReference type="InterPro" id="IPR037147">
    <property type="entry name" value="Ribosomal_bL28_sf"/>
</dbReference>
<dbReference type="InterPro" id="IPR034704">
    <property type="entry name" value="Ribosomal_bL28/bL31-like_sf"/>
</dbReference>
<evidence type="ECO:0000313" key="7">
    <source>
        <dbReference type="Proteomes" id="UP000184731"/>
    </source>
</evidence>